<keyword evidence="4" id="KW-1185">Reference proteome</keyword>
<dbReference type="Proteomes" id="UP000831485">
    <property type="component" value="Chromosome"/>
</dbReference>
<gene>
    <name evidence="1" type="ORF">GMPD_02370</name>
    <name evidence="2" type="ORF">M1B72_22005</name>
</gene>
<evidence type="ECO:0000313" key="3">
    <source>
        <dbReference type="Proteomes" id="UP000568888"/>
    </source>
</evidence>
<reference evidence="2" key="3">
    <citation type="submission" date="2022-04" db="EMBL/GenBank/DDBJ databases">
        <authorList>
            <person name="Liu G."/>
        </authorList>
    </citation>
    <scope>NUCLEOTIDE SEQUENCE</scope>
    <source>
        <strain evidence="2">RG22</strain>
    </source>
</reference>
<organism evidence="1 3">
    <name type="scientific">Geomonas paludis</name>
    <dbReference type="NCBI Taxonomy" id="2740185"/>
    <lineage>
        <taxon>Bacteria</taxon>
        <taxon>Pseudomonadati</taxon>
        <taxon>Thermodesulfobacteriota</taxon>
        <taxon>Desulfuromonadia</taxon>
        <taxon>Geobacterales</taxon>
        <taxon>Geobacteraceae</taxon>
        <taxon>Geomonas</taxon>
    </lineage>
</organism>
<dbReference type="AlphaFoldDB" id="A0A6V8MQH9"/>
<reference evidence="1" key="2">
    <citation type="journal article" date="2021" name="Int. J. Syst. Evol. Microbiol.">
        <title>Geomonas silvestris sp. nov., Geomonas paludis sp. nov. and Geomonas limicola sp. nov., isolated from terrestrial environments, and emended description of the genus Geomonas.</title>
        <authorList>
            <person name="Itoh H."/>
            <person name="Xu Z."/>
            <person name="Masuda Y."/>
            <person name="Ushijima N."/>
            <person name="Hayakawa C."/>
            <person name="Shiratori Y."/>
            <person name="Senoo K."/>
        </authorList>
    </citation>
    <scope>NUCLEOTIDE SEQUENCE</scope>
    <source>
        <strain evidence="1">Red736</strain>
    </source>
</reference>
<sequence length="67" mass="7701">MKIYLFNMENGIYLGEDFADEATFAEGLLPLGATSMAPPPFQRREVPVFIAEENRWELKARLLTQRP</sequence>
<protein>
    <submittedName>
        <fullName evidence="1">Uncharacterized protein</fullName>
    </submittedName>
</protein>
<evidence type="ECO:0000313" key="2">
    <source>
        <dbReference type="EMBL" id="UPU36075.1"/>
    </source>
</evidence>
<dbReference type="RefSeq" id="WP_183344232.1">
    <property type="nucleotide sequence ID" value="NZ_BLXY01000001.1"/>
</dbReference>
<proteinExistence type="predicted"/>
<accession>A0A6V8MQH9</accession>
<evidence type="ECO:0000313" key="1">
    <source>
        <dbReference type="EMBL" id="GFO62318.1"/>
    </source>
</evidence>
<dbReference type="EMBL" id="CP096574">
    <property type="protein sequence ID" value="UPU36075.1"/>
    <property type="molecule type" value="Genomic_DNA"/>
</dbReference>
<evidence type="ECO:0000313" key="4">
    <source>
        <dbReference type="Proteomes" id="UP000831485"/>
    </source>
</evidence>
<dbReference type="Proteomes" id="UP000568888">
    <property type="component" value="Unassembled WGS sequence"/>
</dbReference>
<reference evidence="3" key="1">
    <citation type="submission" date="2020-06" db="EMBL/GenBank/DDBJ databases">
        <title>Draft genomic sequecing of Geomonas sp. Red736.</title>
        <authorList>
            <person name="Itoh H."/>
            <person name="Xu Z.X."/>
            <person name="Ushijima N."/>
            <person name="Masuda Y."/>
            <person name="Shiratori Y."/>
            <person name="Senoo K."/>
        </authorList>
    </citation>
    <scope>NUCLEOTIDE SEQUENCE [LARGE SCALE GENOMIC DNA]</scope>
    <source>
        <strain evidence="3">Red736</strain>
    </source>
</reference>
<dbReference type="EMBL" id="BLXY01000001">
    <property type="protein sequence ID" value="GFO62318.1"/>
    <property type="molecule type" value="Genomic_DNA"/>
</dbReference>
<name>A0A6V8MQH9_9BACT</name>